<dbReference type="Pfam" id="PF02653">
    <property type="entry name" value="BPD_transp_2"/>
    <property type="match status" value="1"/>
</dbReference>
<dbReference type="InterPro" id="IPR001851">
    <property type="entry name" value="ABC_transp_permease"/>
</dbReference>
<name>A0A1H8FT18_STIAU</name>
<evidence type="ECO:0000313" key="8">
    <source>
        <dbReference type="Proteomes" id="UP000182719"/>
    </source>
</evidence>
<reference evidence="8" key="1">
    <citation type="submission" date="2016-10" db="EMBL/GenBank/DDBJ databases">
        <authorList>
            <person name="Varghese N."/>
            <person name="Submissions S."/>
        </authorList>
    </citation>
    <scope>NUCLEOTIDE SEQUENCE [LARGE SCALE GENOMIC DNA]</scope>
    <source>
        <strain evidence="8">DSM 17044</strain>
    </source>
</reference>
<feature type="transmembrane region" description="Helical" evidence="6">
    <location>
        <begin position="320"/>
        <end position="339"/>
    </location>
</feature>
<feature type="transmembrane region" description="Helical" evidence="6">
    <location>
        <begin position="194"/>
        <end position="213"/>
    </location>
</feature>
<feature type="transmembrane region" description="Helical" evidence="6">
    <location>
        <begin position="242"/>
        <end position="260"/>
    </location>
</feature>
<feature type="transmembrane region" description="Helical" evidence="6">
    <location>
        <begin position="144"/>
        <end position="162"/>
    </location>
</feature>
<sequence>MIRFEEDPHPRRLKLLGVYGAVLALAFALAGAVFAAYGVGPGEAYGTLLEGTLGDAQGLAEVLRRTLPLLLIGSGLTLAFRVRFFNIGAEGQLLLGAVASGAVALFLPPGVWSLPLMFLAGAVAGGLWALPAAWLRSRLNVNEILTTLMLNPVAASLVIYLVSGPWRGENVQGYTYTDAFAEAARLPLLGGTLVHWPTLLVGAGLALALQVLLTRTPLGYALRVVGESPRAARYAGMPLSRVVLLTGLLSGGAAGLAGAGEVAGIHHRLLEPGQLSTGYGFTAIIVAWLARGHPAWVLLTAPLMGLILAGGDLLKISLNMPFRVIDVFSGLMLLCLIAGEALSRYRVRWAA</sequence>
<dbReference type="GO" id="GO:0005886">
    <property type="term" value="C:plasma membrane"/>
    <property type="evidence" value="ECO:0007669"/>
    <property type="project" value="UniProtKB-SubCell"/>
</dbReference>
<keyword evidence="8" id="KW-1185">Reference proteome</keyword>
<dbReference type="PANTHER" id="PTHR47089:SF1">
    <property type="entry name" value="GUANOSINE ABC TRANSPORTER PERMEASE PROTEIN NUPP"/>
    <property type="match status" value="1"/>
</dbReference>
<feature type="transmembrane region" description="Helical" evidence="6">
    <location>
        <begin position="16"/>
        <end position="39"/>
    </location>
</feature>
<feature type="transmembrane region" description="Helical" evidence="6">
    <location>
        <begin position="92"/>
        <end position="110"/>
    </location>
</feature>
<keyword evidence="5 6" id="KW-0472">Membrane</keyword>
<dbReference type="GO" id="GO:0022857">
    <property type="term" value="F:transmembrane transporter activity"/>
    <property type="evidence" value="ECO:0007669"/>
    <property type="project" value="InterPro"/>
</dbReference>
<keyword evidence="2" id="KW-1003">Cell membrane</keyword>
<dbReference type="Proteomes" id="UP000182719">
    <property type="component" value="Unassembled WGS sequence"/>
</dbReference>
<evidence type="ECO:0000256" key="4">
    <source>
        <dbReference type="ARBA" id="ARBA00022989"/>
    </source>
</evidence>
<keyword evidence="4 6" id="KW-1133">Transmembrane helix</keyword>
<accession>A0A1H8FT18</accession>
<protein>
    <submittedName>
        <fullName evidence="7">Nucleoside ABC transporter membrane protein</fullName>
    </submittedName>
</protein>
<evidence type="ECO:0000256" key="5">
    <source>
        <dbReference type="ARBA" id="ARBA00023136"/>
    </source>
</evidence>
<dbReference type="RefSeq" id="WP_218158175.1">
    <property type="nucleotide sequence ID" value="NZ_FOAP01000039.1"/>
</dbReference>
<dbReference type="AlphaFoldDB" id="A0A1H8FT18"/>
<proteinExistence type="predicted"/>
<organism evidence="7 8">
    <name type="scientific">Stigmatella aurantiaca</name>
    <dbReference type="NCBI Taxonomy" id="41"/>
    <lineage>
        <taxon>Bacteria</taxon>
        <taxon>Pseudomonadati</taxon>
        <taxon>Myxococcota</taxon>
        <taxon>Myxococcia</taxon>
        <taxon>Myxococcales</taxon>
        <taxon>Cystobacterineae</taxon>
        <taxon>Archangiaceae</taxon>
        <taxon>Stigmatella</taxon>
    </lineage>
</organism>
<dbReference type="EMBL" id="FOAP01000039">
    <property type="protein sequence ID" value="SEN34836.1"/>
    <property type="molecule type" value="Genomic_DNA"/>
</dbReference>
<keyword evidence="3 6" id="KW-0812">Transmembrane</keyword>
<dbReference type="PANTHER" id="PTHR47089">
    <property type="entry name" value="ABC TRANSPORTER, PERMEASE PROTEIN"/>
    <property type="match status" value="1"/>
</dbReference>
<gene>
    <name evidence="7" type="ORF">SAMN05444354_13912</name>
</gene>
<evidence type="ECO:0000256" key="2">
    <source>
        <dbReference type="ARBA" id="ARBA00022475"/>
    </source>
</evidence>
<evidence type="ECO:0000256" key="6">
    <source>
        <dbReference type="SAM" id="Phobius"/>
    </source>
</evidence>
<feature type="transmembrane region" description="Helical" evidence="6">
    <location>
        <begin position="116"/>
        <end position="135"/>
    </location>
</feature>
<dbReference type="CDD" id="cd06580">
    <property type="entry name" value="TM_PBP1_transp_TpRbsC_like"/>
    <property type="match status" value="1"/>
</dbReference>
<evidence type="ECO:0000256" key="3">
    <source>
        <dbReference type="ARBA" id="ARBA00022692"/>
    </source>
</evidence>
<feature type="transmembrane region" description="Helical" evidence="6">
    <location>
        <begin position="296"/>
        <end position="314"/>
    </location>
</feature>
<evidence type="ECO:0000256" key="1">
    <source>
        <dbReference type="ARBA" id="ARBA00004651"/>
    </source>
</evidence>
<evidence type="ECO:0000313" key="7">
    <source>
        <dbReference type="EMBL" id="SEN34836.1"/>
    </source>
</evidence>
<feature type="transmembrane region" description="Helical" evidence="6">
    <location>
        <begin position="272"/>
        <end position="289"/>
    </location>
</feature>
<comment type="subcellular location">
    <subcellularLocation>
        <location evidence="1">Cell membrane</location>
        <topology evidence="1">Multi-pass membrane protein</topology>
    </subcellularLocation>
</comment>